<evidence type="ECO:0000256" key="5">
    <source>
        <dbReference type="ARBA" id="ARBA00023015"/>
    </source>
</evidence>
<keyword evidence="7" id="KW-0804">Transcription</keyword>
<evidence type="ECO:0000256" key="4">
    <source>
        <dbReference type="ARBA" id="ARBA00022833"/>
    </source>
</evidence>
<evidence type="ECO:0000256" key="6">
    <source>
        <dbReference type="ARBA" id="ARBA00023125"/>
    </source>
</evidence>
<dbReference type="GO" id="GO:0005634">
    <property type="term" value="C:nucleus"/>
    <property type="evidence" value="ECO:0007669"/>
    <property type="project" value="UniProtKB-SubCell"/>
</dbReference>
<dbReference type="PROSITE" id="PS51141">
    <property type="entry name" value="ZF_SBP"/>
    <property type="match status" value="1"/>
</dbReference>
<organism evidence="12 13">
    <name type="scientific">Cicer arietinum</name>
    <name type="common">Chickpea</name>
    <name type="synonym">Garbanzo</name>
    <dbReference type="NCBI Taxonomy" id="3827"/>
    <lineage>
        <taxon>Eukaryota</taxon>
        <taxon>Viridiplantae</taxon>
        <taxon>Streptophyta</taxon>
        <taxon>Embryophyta</taxon>
        <taxon>Tracheophyta</taxon>
        <taxon>Spermatophyta</taxon>
        <taxon>Magnoliopsida</taxon>
        <taxon>eudicotyledons</taxon>
        <taxon>Gunneridae</taxon>
        <taxon>Pentapetalae</taxon>
        <taxon>rosids</taxon>
        <taxon>fabids</taxon>
        <taxon>Fabales</taxon>
        <taxon>Fabaceae</taxon>
        <taxon>Papilionoideae</taxon>
        <taxon>50 kb inversion clade</taxon>
        <taxon>NPAAA clade</taxon>
        <taxon>Hologalegina</taxon>
        <taxon>IRL clade</taxon>
        <taxon>Cicereae</taxon>
        <taxon>Cicer</taxon>
    </lineage>
</organism>
<dbReference type="GeneID" id="101507938"/>
<evidence type="ECO:0000313" key="13">
    <source>
        <dbReference type="RefSeq" id="XP_004503743.1"/>
    </source>
</evidence>
<accession>A0A1S2YFW5</accession>
<dbReference type="SUPFAM" id="SSF103612">
    <property type="entry name" value="SBT domain"/>
    <property type="match status" value="1"/>
</dbReference>
<dbReference type="PANTHER" id="PTHR31251">
    <property type="entry name" value="SQUAMOSA PROMOTER-BINDING-LIKE PROTEIN 4"/>
    <property type="match status" value="1"/>
</dbReference>
<dbReference type="InterPro" id="IPR004333">
    <property type="entry name" value="SBP_dom"/>
</dbReference>
<keyword evidence="6" id="KW-0238">DNA-binding</keyword>
<keyword evidence="5" id="KW-0805">Transcription regulation</keyword>
<dbReference type="Proteomes" id="UP000087171">
    <property type="component" value="Chromosome Ca6"/>
</dbReference>
<feature type="compositionally biased region" description="Polar residues" evidence="10">
    <location>
        <begin position="369"/>
        <end position="389"/>
    </location>
</feature>
<reference evidence="12" key="1">
    <citation type="journal article" date="2013" name="Nat. Biotechnol.">
        <title>Draft genome sequence of chickpea (Cicer arietinum) provides a resource for trait improvement.</title>
        <authorList>
            <person name="Varshney R.K."/>
            <person name="Song C."/>
            <person name="Saxena R.K."/>
            <person name="Azam S."/>
            <person name="Yu S."/>
            <person name="Sharpe A.G."/>
            <person name="Cannon S."/>
            <person name="Baek J."/>
            <person name="Rosen B.D."/>
            <person name="Tar'an B."/>
            <person name="Millan T."/>
            <person name="Zhang X."/>
            <person name="Ramsay L.D."/>
            <person name="Iwata A."/>
            <person name="Wang Y."/>
            <person name="Nelson W."/>
            <person name="Farmer A.D."/>
            <person name="Gaur P.M."/>
            <person name="Soderlund C."/>
            <person name="Penmetsa R.V."/>
            <person name="Xu C."/>
            <person name="Bharti A.K."/>
            <person name="He W."/>
            <person name="Winter P."/>
            <person name="Zhao S."/>
            <person name="Hane J.K."/>
            <person name="Carrasquilla-Garcia N."/>
            <person name="Condie J.A."/>
            <person name="Upadhyaya H.D."/>
            <person name="Luo M.C."/>
            <person name="Thudi M."/>
            <person name="Gowda C.L."/>
            <person name="Singh N.P."/>
            <person name="Lichtenzveig J."/>
            <person name="Gali K.K."/>
            <person name="Rubio J."/>
            <person name="Nadarajan N."/>
            <person name="Dolezel J."/>
            <person name="Bansal K.C."/>
            <person name="Xu X."/>
            <person name="Edwards D."/>
            <person name="Zhang G."/>
            <person name="Kahl G."/>
            <person name="Gil J."/>
            <person name="Singh K.B."/>
            <person name="Datta S.K."/>
            <person name="Jackson S.A."/>
            <person name="Wang J."/>
            <person name="Cook D.R."/>
        </authorList>
    </citation>
    <scope>NUCLEOTIDE SEQUENCE [LARGE SCALE GENOMIC DNA]</scope>
    <source>
        <strain evidence="12">cv. CDC Frontier</strain>
    </source>
</reference>
<dbReference type="PANTHER" id="PTHR31251:SF190">
    <property type="entry name" value="TRANSCRIPTION FACTOR SBP FAMILY-RELATED"/>
    <property type="match status" value="1"/>
</dbReference>
<evidence type="ECO:0000256" key="7">
    <source>
        <dbReference type="ARBA" id="ARBA00023163"/>
    </source>
</evidence>
<keyword evidence="2" id="KW-0479">Metal-binding</keyword>
<dbReference type="SMR" id="A0A1S2YFW5"/>
<sequence>MDWNLKAPSWELSEVDHEASLNNSNIETMNDGSTRSTSFEVYRTTKGEFSVDLKLGQVGHSGTESMVTKSKDDVVGITKMTSSSSSSGSSKRARAINNGTQIVACLVDGCQADLSNCRDYHRRHKVCELHSKTAQVTIGGHKQRFCQQCSRFHSLEEFDEGKRSCRKRLDGHNRRRRKPQAEPITRSSSFLSNYQGTQLLPFSSSHIYPSTAMMNPTWNGGDVRLHNHNQHRQDLFLGTSQTNTYKEGKQVASFIQTNHHHPTTTLNNTNQHLPEASSLNQTFRRTNPFSDKMFCDSLTSSVHNNNNNTSCALSLLSSPTQQQQTHDHVNGLNQMVNTHSSFMQPLGLSLHDHSLDPVLGSNDESGHCSSIYNMGGSNESHSTQGNNNDAPPLFPFQWD</sequence>
<reference evidence="13" key="2">
    <citation type="submission" date="2025-08" db="UniProtKB">
        <authorList>
            <consortium name="RefSeq"/>
        </authorList>
    </citation>
    <scope>IDENTIFICATION</scope>
    <source>
        <tissue evidence="13">Etiolated seedlings</tissue>
    </source>
</reference>
<comment type="subcellular location">
    <subcellularLocation>
        <location evidence="1">Nucleus</location>
    </subcellularLocation>
</comment>
<dbReference type="OrthoDB" id="514967at2759"/>
<dbReference type="AlphaFoldDB" id="A0A1S2YFW5"/>
<keyword evidence="12" id="KW-1185">Reference proteome</keyword>
<proteinExistence type="predicted"/>
<dbReference type="STRING" id="3827.A0A1S2YFW5"/>
<evidence type="ECO:0000256" key="9">
    <source>
        <dbReference type="PROSITE-ProRule" id="PRU00470"/>
    </source>
</evidence>
<keyword evidence="3 9" id="KW-0863">Zinc-finger</keyword>
<evidence type="ECO:0000256" key="2">
    <source>
        <dbReference type="ARBA" id="ARBA00022723"/>
    </source>
</evidence>
<dbReference type="Gene3D" id="4.10.1100.10">
    <property type="entry name" value="Transcription factor, SBP-box domain"/>
    <property type="match status" value="1"/>
</dbReference>
<dbReference type="PaxDb" id="3827-XP_004503742.1"/>
<feature type="region of interest" description="Disordered" evidence="10">
    <location>
        <begin position="369"/>
        <end position="399"/>
    </location>
</feature>
<dbReference type="FunFam" id="4.10.1100.10:FF:000001">
    <property type="entry name" value="Squamosa promoter-binding-like protein 14"/>
    <property type="match status" value="1"/>
</dbReference>
<evidence type="ECO:0000256" key="10">
    <source>
        <dbReference type="SAM" id="MobiDB-lite"/>
    </source>
</evidence>
<protein>
    <submittedName>
        <fullName evidence="13">Squamosa promoter-binding-like protein 13A</fullName>
    </submittedName>
</protein>
<evidence type="ECO:0000313" key="12">
    <source>
        <dbReference type="Proteomes" id="UP000087171"/>
    </source>
</evidence>
<dbReference type="eggNOG" id="ENOG502QRGA">
    <property type="taxonomic scope" value="Eukaryota"/>
</dbReference>
<evidence type="ECO:0000259" key="11">
    <source>
        <dbReference type="PROSITE" id="PS51141"/>
    </source>
</evidence>
<evidence type="ECO:0000256" key="3">
    <source>
        <dbReference type="ARBA" id="ARBA00022771"/>
    </source>
</evidence>
<keyword evidence="4" id="KW-0862">Zinc</keyword>
<gene>
    <name evidence="13" type="primary">LOC101507938</name>
</gene>
<evidence type="ECO:0000256" key="8">
    <source>
        <dbReference type="ARBA" id="ARBA00023242"/>
    </source>
</evidence>
<dbReference type="KEGG" id="cam:101507938"/>
<name>A0A1S2YFW5_CICAR</name>
<dbReference type="Pfam" id="PF03110">
    <property type="entry name" value="SBP"/>
    <property type="match status" value="1"/>
</dbReference>
<evidence type="ECO:0000256" key="1">
    <source>
        <dbReference type="ARBA" id="ARBA00004123"/>
    </source>
</evidence>
<dbReference type="InterPro" id="IPR036893">
    <property type="entry name" value="SBP_sf"/>
</dbReference>
<dbReference type="RefSeq" id="XP_004503743.1">
    <property type="nucleotide sequence ID" value="XM_004503686.3"/>
</dbReference>
<feature type="domain" description="SBP-type" evidence="11">
    <location>
        <begin position="102"/>
        <end position="179"/>
    </location>
</feature>
<dbReference type="GO" id="GO:0008270">
    <property type="term" value="F:zinc ion binding"/>
    <property type="evidence" value="ECO:0007669"/>
    <property type="project" value="UniProtKB-KW"/>
</dbReference>
<dbReference type="GO" id="GO:0003677">
    <property type="term" value="F:DNA binding"/>
    <property type="evidence" value="ECO:0007669"/>
    <property type="project" value="UniProtKB-KW"/>
</dbReference>
<dbReference type="InterPro" id="IPR044817">
    <property type="entry name" value="SBP-like"/>
</dbReference>
<keyword evidence="8" id="KW-0539">Nucleus</keyword>